<dbReference type="Gene3D" id="3.40.50.720">
    <property type="entry name" value="NAD(P)-binding Rossmann-like Domain"/>
    <property type="match status" value="1"/>
</dbReference>
<dbReference type="PANTHER" id="PTHR43976">
    <property type="entry name" value="SHORT CHAIN DEHYDROGENASE"/>
    <property type="match status" value="1"/>
</dbReference>
<dbReference type="PANTHER" id="PTHR43976:SF16">
    <property type="entry name" value="SHORT-CHAIN DEHYDROGENASE_REDUCTASE FAMILY PROTEIN"/>
    <property type="match status" value="1"/>
</dbReference>
<keyword evidence="5" id="KW-1185">Reference proteome</keyword>
<comment type="caution">
    <text evidence="4">The sequence shown here is derived from an EMBL/GenBank/DDBJ whole genome shotgun (WGS) entry which is preliminary data.</text>
</comment>
<evidence type="ECO:0000256" key="2">
    <source>
        <dbReference type="ARBA" id="ARBA00023002"/>
    </source>
</evidence>
<dbReference type="CDD" id="cd05374">
    <property type="entry name" value="17beta-HSD-like_SDR_c"/>
    <property type="match status" value="1"/>
</dbReference>
<dbReference type="Pfam" id="PF00106">
    <property type="entry name" value="adh_short"/>
    <property type="match status" value="1"/>
</dbReference>
<organism evidence="4 5">
    <name type="scientific">Candidatus Clostridium radicumherbarum</name>
    <dbReference type="NCBI Taxonomy" id="3381662"/>
    <lineage>
        <taxon>Bacteria</taxon>
        <taxon>Bacillati</taxon>
        <taxon>Bacillota</taxon>
        <taxon>Clostridia</taxon>
        <taxon>Eubacteriales</taxon>
        <taxon>Clostridiaceae</taxon>
        <taxon>Clostridium</taxon>
    </lineage>
</organism>
<dbReference type="EMBL" id="JBJHZY010000002">
    <property type="protein sequence ID" value="MFL0268436.1"/>
    <property type="molecule type" value="Genomic_DNA"/>
</dbReference>
<dbReference type="EC" id="1.1.-.-" evidence="4"/>
<sequence length="275" mass="30228">MDIHNSKVVLITGASSGIGQAIALTLMDKGYKVYGTSRNASDESNVKAKEGTGFLKMISLDVCSEDSIKKAVDYILKREITIDILINNAGNGIAGSVEDTTTEEAYYQFDTNFFGVHRMCRAVLPIMREQQNGLIINISSVAGLISIPYQSMYSASKYAIEALTEALRIEVKPFGIKVSMIEPGDTKTGFTAKRLYAKASTNSVYSEKFMKAIKTMEHDEQSGPSPKLLVDAALKIINSKNPPVRIVGGFSYKVLYLLKRLLPARLVEFVVSKIY</sequence>
<dbReference type="InterPro" id="IPR051911">
    <property type="entry name" value="SDR_oxidoreductase"/>
</dbReference>
<dbReference type="InterPro" id="IPR036291">
    <property type="entry name" value="NAD(P)-bd_dom_sf"/>
</dbReference>
<name>A0ABW8TV80_9CLOT</name>
<keyword evidence="2 4" id="KW-0560">Oxidoreductase</keyword>
<gene>
    <name evidence="4" type="ORF">ACJDUH_09985</name>
</gene>
<dbReference type="PRINTS" id="PR00081">
    <property type="entry name" value="GDHRDH"/>
</dbReference>
<accession>A0ABW8TV80</accession>
<proteinExistence type="inferred from homology"/>
<evidence type="ECO:0000313" key="4">
    <source>
        <dbReference type="EMBL" id="MFL0268436.1"/>
    </source>
</evidence>
<reference evidence="4 5" key="1">
    <citation type="submission" date="2024-11" db="EMBL/GenBank/DDBJ databases">
        <authorList>
            <person name="Heng Y.C."/>
            <person name="Lim A.C.H."/>
            <person name="Lee J.K.Y."/>
            <person name="Kittelmann S."/>
        </authorList>
    </citation>
    <scope>NUCLEOTIDE SEQUENCE [LARGE SCALE GENOMIC DNA]</scope>
    <source>
        <strain evidence="4 5">WILCCON 0202</strain>
    </source>
</reference>
<protein>
    <submittedName>
        <fullName evidence="4">SDR family oxidoreductase</fullName>
        <ecNumber evidence="4">1.1.-.-</ecNumber>
    </submittedName>
</protein>
<evidence type="ECO:0000256" key="3">
    <source>
        <dbReference type="RuleBase" id="RU000363"/>
    </source>
</evidence>
<dbReference type="PROSITE" id="PS00061">
    <property type="entry name" value="ADH_SHORT"/>
    <property type="match status" value="1"/>
</dbReference>
<dbReference type="GO" id="GO:0016491">
    <property type="term" value="F:oxidoreductase activity"/>
    <property type="evidence" value="ECO:0007669"/>
    <property type="project" value="UniProtKB-KW"/>
</dbReference>
<dbReference type="InterPro" id="IPR020904">
    <property type="entry name" value="Sc_DH/Rdtase_CS"/>
</dbReference>
<dbReference type="Proteomes" id="UP001623661">
    <property type="component" value="Unassembled WGS sequence"/>
</dbReference>
<dbReference type="RefSeq" id="WP_406765069.1">
    <property type="nucleotide sequence ID" value="NZ_JBJHZY010000002.1"/>
</dbReference>
<dbReference type="SUPFAM" id="SSF51735">
    <property type="entry name" value="NAD(P)-binding Rossmann-fold domains"/>
    <property type="match status" value="1"/>
</dbReference>
<dbReference type="InterPro" id="IPR002347">
    <property type="entry name" value="SDR_fam"/>
</dbReference>
<evidence type="ECO:0000313" key="5">
    <source>
        <dbReference type="Proteomes" id="UP001623661"/>
    </source>
</evidence>
<evidence type="ECO:0000256" key="1">
    <source>
        <dbReference type="ARBA" id="ARBA00006484"/>
    </source>
</evidence>
<comment type="similarity">
    <text evidence="1 3">Belongs to the short-chain dehydrogenases/reductases (SDR) family.</text>
</comment>
<dbReference type="PRINTS" id="PR00080">
    <property type="entry name" value="SDRFAMILY"/>
</dbReference>